<feature type="domain" description="Peptidase M20 dimerisation" evidence="4">
    <location>
        <begin position="425"/>
        <end position="520"/>
    </location>
</feature>
<dbReference type="Pfam" id="PF01546">
    <property type="entry name" value="Peptidase_M20"/>
    <property type="match status" value="1"/>
</dbReference>
<dbReference type="PANTHER" id="PTHR11014">
    <property type="entry name" value="PEPTIDASE M20 FAMILY MEMBER"/>
    <property type="match status" value="1"/>
</dbReference>
<keyword evidence="5" id="KW-0378">Hydrolase</keyword>
<dbReference type="InterPro" id="IPR011650">
    <property type="entry name" value="Peptidase_M20_dimer"/>
</dbReference>
<protein>
    <submittedName>
        <fullName evidence="5">Amidohydrolase</fullName>
    </submittedName>
</protein>
<dbReference type="InterPro" id="IPR017439">
    <property type="entry name" value="Amidohydrolase"/>
</dbReference>
<keyword evidence="2" id="KW-1133">Transmembrane helix</keyword>
<feature type="region of interest" description="Disordered" evidence="1">
    <location>
        <begin position="204"/>
        <end position="234"/>
    </location>
</feature>
<feature type="transmembrane region" description="Helical" evidence="2">
    <location>
        <begin position="34"/>
        <end position="55"/>
    </location>
</feature>
<comment type="caution">
    <text evidence="5">The sequence shown here is derived from an EMBL/GenBank/DDBJ whole genome shotgun (WGS) entry which is preliminary data.</text>
</comment>
<feature type="transmembrane region" description="Helical" evidence="2">
    <location>
        <begin position="67"/>
        <end position="87"/>
    </location>
</feature>
<dbReference type="Gene3D" id="3.30.70.360">
    <property type="match status" value="1"/>
</dbReference>
<accession>A0A4R4VN00</accession>
<feature type="compositionally biased region" description="Polar residues" evidence="1">
    <location>
        <begin position="222"/>
        <end position="234"/>
    </location>
</feature>
<gene>
    <name evidence="5" type="ORF">E1181_15640</name>
</gene>
<feature type="transmembrane region" description="Helical" evidence="2">
    <location>
        <begin position="153"/>
        <end position="173"/>
    </location>
</feature>
<dbReference type="NCBIfam" id="TIGR01891">
    <property type="entry name" value="amidohydrolases"/>
    <property type="match status" value="1"/>
</dbReference>
<feature type="transmembrane region" description="Helical" evidence="2">
    <location>
        <begin position="121"/>
        <end position="141"/>
    </location>
</feature>
<feature type="transmembrane region" description="Helical" evidence="2">
    <location>
        <begin position="6"/>
        <end position="27"/>
    </location>
</feature>
<dbReference type="RefSeq" id="WP_132675432.1">
    <property type="nucleotide sequence ID" value="NZ_SMKS01000024.1"/>
</dbReference>
<dbReference type="Pfam" id="PF03458">
    <property type="entry name" value="Gly_transporter"/>
    <property type="match status" value="2"/>
</dbReference>
<evidence type="ECO:0000259" key="4">
    <source>
        <dbReference type="Pfam" id="PF07687"/>
    </source>
</evidence>
<evidence type="ECO:0000256" key="1">
    <source>
        <dbReference type="SAM" id="MobiDB-lite"/>
    </source>
</evidence>
<keyword evidence="2" id="KW-0472">Membrane</keyword>
<dbReference type="GO" id="GO:0016787">
    <property type="term" value="F:hydrolase activity"/>
    <property type="evidence" value="ECO:0007669"/>
    <property type="project" value="UniProtKB-KW"/>
</dbReference>
<dbReference type="AlphaFoldDB" id="A0A4R4VN00"/>
<organism evidence="5 6">
    <name type="scientific">Saccharopolyspora terrae</name>
    <dbReference type="NCBI Taxonomy" id="2530384"/>
    <lineage>
        <taxon>Bacteria</taxon>
        <taxon>Bacillati</taxon>
        <taxon>Actinomycetota</taxon>
        <taxon>Actinomycetes</taxon>
        <taxon>Pseudonocardiales</taxon>
        <taxon>Pseudonocardiaceae</taxon>
        <taxon>Saccharopolyspora</taxon>
    </lineage>
</organism>
<keyword evidence="2" id="KW-0812">Transmembrane</keyword>
<feature type="transmembrane region" description="Helical" evidence="2">
    <location>
        <begin position="179"/>
        <end position="198"/>
    </location>
</feature>
<dbReference type="Proteomes" id="UP000295674">
    <property type="component" value="Unassembled WGS sequence"/>
</dbReference>
<sequence>MSQPPLLLALDLTGTFAFGLNGALTAVRMVRLDLVGVLTLGMMTALGGGILRDILIGSLPPATFNDVLYLGVAAGGALVAFFISVELERFAKLITIFDAVGLGVFCVTGASKALAYGLGGVQAVLLGALTAVGGGTLRDVAIKRVPSVLTSDFYAVPALVGAALTVFAVNLGIYGIASALVAAAVCFTIRMLGVRYSLRVPSTPRRDGAGRPAVAHPGRGSARTTRGETSMDTSRASAVLADLDTALSWQEDFYRDLHAHPELSHQETRTASLVAERLRELDYQVHEKVGGTGVVGVLANGDGPTVLLRADMDALPVREATGLPYASTATADGEPVMHACGHDVHVACLLGAAQLMASATGQWNGTLVVLFQPAEEVADGARGMVDDGLRALIPRPDVALAQHVLPMPAGTVATNAGPTLAAADSMRITVHGRGAHGSMPQSAIDPVVLASMIVVRLQTVVAREIAPGEPTVLTVGSVRAGTKSNIIPDRAEILLNIRTYSERARADVLDAIERIVTAECQASKSPREPEFELFERFPVTDNDASSTGRVAEAFAGHFGDRAGPLGQWAASEDFSDLATAFDIPYTYWGIGGIDPDLFERGPQEVPANHSPTFAPVIQPTLSTGTQALVVAALAWL</sequence>
<dbReference type="InterPro" id="IPR036264">
    <property type="entry name" value="Bact_exopeptidase_dim_dom"/>
</dbReference>
<dbReference type="PANTHER" id="PTHR11014:SF63">
    <property type="entry name" value="METALLOPEPTIDASE, PUTATIVE (AFU_ORTHOLOGUE AFUA_6G09600)-RELATED"/>
    <property type="match status" value="1"/>
</dbReference>
<dbReference type="InterPro" id="IPR002933">
    <property type="entry name" value="Peptidase_M20"/>
</dbReference>
<dbReference type="OrthoDB" id="9777385at2"/>
<dbReference type="Pfam" id="PF07687">
    <property type="entry name" value="M20_dimer"/>
    <property type="match status" value="1"/>
</dbReference>
<dbReference type="Gene3D" id="3.40.630.10">
    <property type="entry name" value="Zn peptidases"/>
    <property type="match status" value="1"/>
</dbReference>
<evidence type="ECO:0000313" key="5">
    <source>
        <dbReference type="EMBL" id="TDD05347.1"/>
    </source>
</evidence>
<evidence type="ECO:0000313" key="6">
    <source>
        <dbReference type="Proteomes" id="UP000295674"/>
    </source>
</evidence>
<evidence type="ECO:0000256" key="2">
    <source>
        <dbReference type="SAM" id="Phobius"/>
    </source>
</evidence>
<reference evidence="5 6" key="1">
    <citation type="submission" date="2019-03" db="EMBL/GenBank/DDBJ databases">
        <title>Draft genome sequences of novel Actinobacteria.</title>
        <authorList>
            <person name="Sahin N."/>
            <person name="Ay H."/>
            <person name="Saygin H."/>
        </authorList>
    </citation>
    <scope>NUCLEOTIDE SEQUENCE [LARGE SCALE GENOMIC DNA]</scope>
    <source>
        <strain evidence="5 6">16K309</strain>
    </source>
</reference>
<name>A0A4R4VN00_9PSEU</name>
<dbReference type="SUPFAM" id="SSF53187">
    <property type="entry name" value="Zn-dependent exopeptidases"/>
    <property type="match status" value="1"/>
</dbReference>
<keyword evidence="6" id="KW-1185">Reference proteome</keyword>
<evidence type="ECO:0000259" key="3">
    <source>
        <dbReference type="Pfam" id="PF03458"/>
    </source>
</evidence>
<feature type="domain" description="Glycine transporter" evidence="3">
    <location>
        <begin position="96"/>
        <end position="168"/>
    </location>
</feature>
<proteinExistence type="predicted"/>
<dbReference type="EMBL" id="SMKS01000024">
    <property type="protein sequence ID" value="TDD05347.1"/>
    <property type="molecule type" value="Genomic_DNA"/>
</dbReference>
<dbReference type="SUPFAM" id="SSF55031">
    <property type="entry name" value="Bacterial exopeptidase dimerisation domain"/>
    <property type="match status" value="1"/>
</dbReference>
<feature type="domain" description="Glycine transporter" evidence="3">
    <location>
        <begin position="9"/>
        <end position="83"/>
    </location>
</feature>
<dbReference type="InterPro" id="IPR005115">
    <property type="entry name" value="Gly_transporter"/>
</dbReference>